<reference evidence="6" key="1">
    <citation type="submission" date="2022-07" db="EMBL/GenBank/DDBJ databases">
        <authorList>
            <person name="Wu T."/>
        </authorList>
    </citation>
    <scope>NUCLEOTIDE SEQUENCE</scope>
    <source>
        <strain evidence="6">SD-1</strain>
    </source>
</reference>
<dbReference type="SMART" id="SM00382">
    <property type="entry name" value="AAA"/>
    <property type="match status" value="1"/>
</dbReference>
<dbReference type="SUPFAM" id="SSF52540">
    <property type="entry name" value="P-loop containing nucleoside triphosphate hydrolases"/>
    <property type="match status" value="1"/>
</dbReference>
<dbReference type="Gene3D" id="3.40.50.300">
    <property type="entry name" value="P-loop containing nucleotide triphosphate hydrolases"/>
    <property type="match status" value="1"/>
</dbReference>
<name>A0AAX3ENZ5_PAEUR</name>
<dbReference type="InterPro" id="IPR003593">
    <property type="entry name" value="AAA+_ATPase"/>
</dbReference>
<evidence type="ECO:0000259" key="5">
    <source>
        <dbReference type="PROSITE" id="PS50893"/>
    </source>
</evidence>
<comment type="similarity">
    <text evidence="1">Belongs to the ABC transporter superfamily.</text>
</comment>
<dbReference type="InterPro" id="IPR003439">
    <property type="entry name" value="ABC_transporter-like_ATP-bd"/>
</dbReference>
<organism evidence="6 7">
    <name type="scientific">Paenarthrobacter ureafaciens</name>
    <dbReference type="NCBI Taxonomy" id="37931"/>
    <lineage>
        <taxon>Bacteria</taxon>
        <taxon>Bacillati</taxon>
        <taxon>Actinomycetota</taxon>
        <taxon>Actinomycetes</taxon>
        <taxon>Micrococcales</taxon>
        <taxon>Micrococcaceae</taxon>
        <taxon>Paenarthrobacter</taxon>
    </lineage>
</organism>
<keyword evidence="2" id="KW-0813">Transport</keyword>
<evidence type="ECO:0000256" key="1">
    <source>
        <dbReference type="ARBA" id="ARBA00005417"/>
    </source>
</evidence>
<evidence type="ECO:0000313" key="7">
    <source>
        <dbReference type="Proteomes" id="UP001163293"/>
    </source>
</evidence>
<gene>
    <name evidence="6" type="ORF">NL394_09555</name>
</gene>
<dbReference type="RefSeq" id="WP_083262078.1">
    <property type="nucleotide sequence ID" value="NZ_CP043010.1"/>
</dbReference>
<accession>A0AAX3ENZ5</accession>
<dbReference type="EMBL" id="CP101185">
    <property type="protein sequence ID" value="UYV99418.1"/>
    <property type="molecule type" value="Genomic_DNA"/>
</dbReference>
<dbReference type="CDD" id="cd03230">
    <property type="entry name" value="ABC_DR_subfamily_A"/>
    <property type="match status" value="1"/>
</dbReference>
<proteinExistence type="inferred from homology"/>
<dbReference type="PANTHER" id="PTHR43335">
    <property type="entry name" value="ABC TRANSPORTER, ATP-BINDING PROTEIN"/>
    <property type="match status" value="1"/>
</dbReference>
<keyword evidence="4 6" id="KW-0067">ATP-binding</keyword>
<keyword evidence="3" id="KW-0547">Nucleotide-binding</keyword>
<protein>
    <submittedName>
        <fullName evidence="6">ABC transporter ATP-binding protein</fullName>
    </submittedName>
</protein>
<dbReference type="Proteomes" id="UP001163293">
    <property type="component" value="Chromosome"/>
</dbReference>
<dbReference type="PROSITE" id="PS50893">
    <property type="entry name" value="ABC_TRANSPORTER_2"/>
    <property type="match status" value="1"/>
</dbReference>
<keyword evidence="7" id="KW-1185">Reference proteome</keyword>
<evidence type="ECO:0000256" key="3">
    <source>
        <dbReference type="ARBA" id="ARBA00022741"/>
    </source>
</evidence>
<dbReference type="GO" id="GO:0016887">
    <property type="term" value="F:ATP hydrolysis activity"/>
    <property type="evidence" value="ECO:0007669"/>
    <property type="project" value="InterPro"/>
</dbReference>
<sequence>MEAQHILPQPSQESADLANPPAAVECSALSKAFGRHVALDAIDLHVPPGSIFGLVGPNGAGKTTLLRILTGLSRASAGSVHLLGRELRADDPDVRRDIGYLPDVPAFYDRMTSTQALRLAGRLSGLDGAGLSGRIRDTLQLVRLEAGKQRIGKYSRGMRQRLGVAQALINAPKLLLLDEPTSALDPAGRKELLDFLVTLRGRTTVFFSTHILSDVERVCDHVAVLDKGKVLSQSTMEELRARHGQQTIAVEVTDGAEQLAHRIAQAPWALSVRPGPGGEIMVRATDPVAAQRGIPSLVASAGIGLVRLDSAELSLEDVFLELTGEPAQ</sequence>
<dbReference type="AlphaFoldDB" id="A0AAX3ENZ5"/>
<dbReference type="Pfam" id="PF00005">
    <property type="entry name" value="ABC_tran"/>
    <property type="match status" value="1"/>
</dbReference>
<feature type="domain" description="ABC transporter" evidence="5">
    <location>
        <begin position="24"/>
        <end position="252"/>
    </location>
</feature>
<dbReference type="InterPro" id="IPR027417">
    <property type="entry name" value="P-loop_NTPase"/>
</dbReference>
<evidence type="ECO:0000256" key="2">
    <source>
        <dbReference type="ARBA" id="ARBA00022448"/>
    </source>
</evidence>
<dbReference type="PANTHER" id="PTHR43335:SF4">
    <property type="entry name" value="ABC TRANSPORTER, ATP-BINDING PROTEIN"/>
    <property type="match status" value="1"/>
</dbReference>
<evidence type="ECO:0000313" key="6">
    <source>
        <dbReference type="EMBL" id="UYV99418.1"/>
    </source>
</evidence>
<dbReference type="GO" id="GO:0005524">
    <property type="term" value="F:ATP binding"/>
    <property type="evidence" value="ECO:0007669"/>
    <property type="project" value="UniProtKB-KW"/>
</dbReference>
<evidence type="ECO:0000256" key="4">
    <source>
        <dbReference type="ARBA" id="ARBA00022840"/>
    </source>
</evidence>